<dbReference type="AlphaFoldDB" id="A0A3M7PG38"/>
<dbReference type="GO" id="GO:0031012">
    <property type="term" value="C:extracellular matrix"/>
    <property type="evidence" value="ECO:0007669"/>
    <property type="project" value="TreeGrafter"/>
</dbReference>
<dbReference type="EMBL" id="REGN01011259">
    <property type="protein sequence ID" value="RMZ97674.1"/>
    <property type="molecule type" value="Genomic_DNA"/>
</dbReference>
<dbReference type="OrthoDB" id="8069600at2759"/>
<gene>
    <name evidence="1" type="ORF">BpHYR1_002802</name>
</gene>
<name>A0A3M7PG38_BRAPC</name>
<protein>
    <submittedName>
        <fullName evidence="1">RNA-directed DNA polymerase from mobile element jockey-like</fullName>
    </submittedName>
</protein>
<dbReference type="PANTHER" id="PTHR33395:SF22">
    <property type="entry name" value="REVERSE TRANSCRIPTASE DOMAIN-CONTAINING PROTEIN"/>
    <property type="match status" value="1"/>
</dbReference>
<sequence length="256" mass="29725">MLNDESLSQIVTSPTFRKANGNTTNTLDLIITDSRNRLSCLSESSPLGSSEQAHISLSFKIEIANEIKEQFFSNKYAYKRGDFGQMQLELDRKNWGELFENKNIEQCYDEFLNTYNSLCDKFIPKFKQKINKRKPSWINPELAKLIKKKKSLWHQLRASGGKNRSLEQSYTSVKREIEKKSRDSIRLFEKSLADDKLNPKRLYAYVNEKQKVKMRITSITNDSGVSTTNRNEIADTLNKHFSSVFVNEESSRPMKK</sequence>
<keyword evidence="1" id="KW-0808">Transferase</keyword>
<dbReference type="GO" id="GO:0061343">
    <property type="term" value="P:cell adhesion involved in heart morphogenesis"/>
    <property type="evidence" value="ECO:0007669"/>
    <property type="project" value="TreeGrafter"/>
</dbReference>
<proteinExistence type="predicted"/>
<keyword evidence="1" id="KW-0695">RNA-directed DNA polymerase</keyword>
<keyword evidence="2" id="KW-1185">Reference proteome</keyword>
<reference evidence="1 2" key="1">
    <citation type="journal article" date="2018" name="Sci. Rep.">
        <title>Genomic signatures of local adaptation to the degree of environmental predictability in rotifers.</title>
        <authorList>
            <person name="Franch-Gras L."/>
            <person name="Hahn C."/>
            <person name="Garcia-Roger E.M."/>
            <person name="Carmona M.J."/>
            <person name="Serra M."/>
            <person name="Gomez A."/>
        </authorList>
    </citation>
    <scope>NUCLEOTIDE SEQUENCE [LARGE SCALE GENOMIC DNA]</scope>
    <source>
        <strain evidence="1">HYR1</strain>
    </source>
</reference>
<keyword evidence="1" id="KW-0548">Nucleotidyltransferase</keyword>
<comment type="caution">
    <text evidence="1">The sequence shown here is derived from an EMBL/GenBank/DDBJ whole genome shotgun (WGS) entry which is preliminary data.</text>
</comment>
<accession>A0A3M7PG38</accession>
<evidence type="ECO:0000313" key="2">
    <source>
        <dbReference type="Proteomes" id="UP000276133"/>
    </source>
</evidence>
<dbReference type="PANTHER" id="PTHR33395">
    <property type="entry name" value="TRANSCRIPTASE, PUTATIVE-RELATED-RELATED"/>
    <property type="match status" value="1"/>
</dbReference>
<dbReference type="GO" id="GO:0003964">
    <property type="term" value="F:RNA-directed DNA polymerase activity"/>
    <property type="evidence" value="ECO:0007669"/>
    <property type="project" value="UniProtKB-KW"/>
</dbReference>
<dbReference type="Proteomes" id="UP000276133">
    <property type="component" value="Unassembled WGS sequence"/>
</dbReference>
<organism evidence="1 2">
    <name type="scientific">Brachionus plicatilis</name>
    <name type="common">Marine rotifer</name>
    <name type="synonym">Brachionus muelleri</name>
    <dbReference type="NCBI Taxonomy" id="10195"/>
    <lineage>
        <taxon>Eukaryota</taxon>
        <taxon>Metazoa</taxon>
        <taxon>Spiralia</taxon>
        <taxon>Gnathifera</taxon>
        <taxon>Rotifera</taxon>
        <taxon>Eurotatoria</taxon>
        <taxon>Monogononta</taxon>
        <taxon>Pseudotrocha</taxon>
        <taxon>Ploima</taxon>
        <taxon>Brachionidae</taxon>
        <taxon>Brachionus</taxon>
    </lineage>
</organism>
<evidence type="ECO:0000313" key="1">
    <source>
        <dbReference type="EMBL" id="RMZ97674.1"/>
    </source>
</evidence>
<dbReference type="GO" id="GO:0007508">
    <property type="term" value="P:larval heart development"/>
    <property type="evidence" value="ECO:0007669"/>
    <property type="project" value="TreeGrafter"/>
</dbReference>